<evidence type="ECO:0000313" key="2">
    <source>
        <dbReference type="Proteomes" id="UP000827517"/>
    </source>
</evidence>
<sequence length="203" mass="23350">MELLYPIASAETRHLFVDPSIYGVWDIIDPSYTKLGYRSGYLKPGKISNLVQLCRPKEVTFSVTEEIDLDDFHIEDILFCMYHDGHWQQFRVFHHVKVEKLDAGNWGLNGTLVIPTRQIINTETGEKGITIKGTDILNIELTLNYARGTRCLEFSTEGTYDNGKPQILGITLDMKYKDSKSEIPKFKTQMKEVTQTYHREIVA</sequence>
<dbReference type="GeneID" id="77944183"/>
<dbReference type="RefSeq" id="YP_010667901.1">
    <property type="nucleotide sequence ID" value="NC_070952.1"/>
</dbReference>
<organism evidence="1 2">
    <name type="scientific">Erwinia phage AH04</name>
    <dbReference type="NCBI Taxonomy" id="2869569"/>
    <lineage>
        <taxon>Viruses</taxon>
        <taxon>Duplodnaviria</taxon>
        <taxon>Heunggongvirae</taxon>
        <taxon>Uroviricota</taxon>
        <taxon>Caudoviricetes</taxon>
        <taxon>Chimalliviridae</taxon>
        <taxon>Meadowvirus</taxon>
        <taxon>Meadowvirus AH04</taxon>
    </lineage>
</organism>
<dbReference type="Proteomes" id="UP000827517">
    <property type="component" value="Segment"/>
</dbReference>
<dbReference type="EMBL" id="MZ501267">
    <property type="protein sequence ID" value="QZA70623.1"/>
    <property type="molecule type" value="Genomic_DNA"/>
</dbReference>
<evidence type="ECO:0000313" key="1">
    <source>
        <dbReference type="EMBL" id="QZA70623.1"/>
    </source>
</evidence>
<protein>
    <submittedName>
        <fullName evidence="1">Uncharacterized protein</fullName>
    </submittedName>
</protein>
<gene>
    <name evidence="1" type="primary">147</name>
    <name evidence="1" type="ORF">AH04_147</name>
</gene>
<dbReference type="KEGG" id="vg:77944183"/>
<reference evidence="1" key="1">
    <citation type="submission" date="2021-07" db="EMBL/GenBank/DDBJ databases">
        <authorList>
            <person name="Roth S.J."/>
            <person name="Krukonis G.P."/>
            <person name="Delesalle V.A."/>
        </authorList>
    </citation>
    <scope>NUCLEOTIDE SEQUENCE</scope>
</reference>
<name>A0AAE7X0Y3_9CAUD</name>
<accession>A0AAE7X0Y3</accession>
<keyword evidence="2" id="KW-1185">Reference proteome</keyword>
<proteinExistence type="predicted"/>